<dbReference type="InterPro" id="IPR029058">
    <property type="entry name" value="AB_hydrolase_fold"/>
</dbReference>
<accession>A0A7D3VXP7</accession>
<feature type="region of interest" description="Disordered" evidence="1">
    <location>
        <begin position="20"/>
        <end position="55"/>
    </location>
</feature>
<sequence length="280" mass="29721">MSQQPGEGVDRLVVGKGAAGRLAFPGEPDRAEPFQKRVERRCQDDGGAGQGEAGGLEPLEVFAHGLQLGVPDLGEALGELPVDQCGLAALGWEAAHLVGTSLGGMIAQTLAIRHPARVRTLTSVMSTPAARLGTMPKITTLKAIMRLSAMPVTGPDQAAREAVAMRKLIGSPRYPFDEKEVGDIGRRSYERNPGSPEADARQRAAVTASGDRRKALTTLRIPTLVLHGEDDPVIRLKAGRATAAAVPGARLVTYPGMGHDLPRQLWPSILEQIRALAFTQ</sequence>
<dbReference type="PANTHER" id="PTHR43433:SF5">
    <property type="entry name" value="AB HYDROLASE-1 DOMAIN-CONTAINING PROTEIN"/>
    <property type="match status" value="1"/>
</dbReference>
<reference evidence="3 4" key="1">
    <citation type="submission" date="2020-05" db="EMBL/GenBank/DDBJ databases">
        <title>Actinomadura verrucosospora NRRL-B18236 (PFL_A860) Genome sequencing and assembly.</title>
        <authorList>
            <person name="Samborskyy M."/>
        </authorList>
    </citation>
    <scope>NUCLEOTIDE SEQUENCE [LARGE SCALE GENOMIC DNA]</scope>
    <source>
        <strain evidence="3 4">NRRL:B18236</strain>
    </source>
</reference>
<dbReference type="Gene3D" id="3.40.50.1820">
    <property type="entry name" value="alpha/beta hydrolase"/>
    <property type="match status" value="1"/>
</dbReference>
<evidence type="ECO:0000313" key="4">
    <source>
        <dbReference type="Proteomes" id="UP000501240"/>
    </source>
</evidence>
<dbReference type="GO" id="GO:0004806">
    <property type="term" value="F:triacylglycerol lipase activity"/>
    <property type="evidence" value="ECO:0007669"/>
    <property type="project" value="TreeGrafter"/>
</dbReference>
<dbReference type="AlphaFoldDB" id="A0A7D3VXP7"/>
<dbReference type="InterPro" id="IPR000073">
    <property type="entry name" value="AB_hydrolase_1"/>
</dbReference>
<dbReference type="PANTHER" id="PTHR43433">
    <property type="entry name" value="HYDROLASE, ALPHA/BETA FOLD FAMILY PROTEIN"/>
    <property type="match status" value="1"/>
</dbReference>
<evidence type="ECO:0000313" key="3">
    <source>
        <dbReference type="EMBL" id="QKG21551.1"/>
    </source>
</evidence>
<proteinExistence type="predicted"/>
<dbReference type="GO" id="GO:0046503">
    <property type="term" value="P:glycerolipid catabolic process"/>
    <property type="evidence" value="ECO:0007669"/>
    <property type="project" value="TreeGrafter"/>
</dbReference>
<gene>
    <name evidence="3" type="ORF">ACTIVE_3189</name>
</gene>
<feature type="domain" description="AB hydrolase-1" evidence="2">
    <location>
        <begin position="87"/>
        <end position="260"/>
    </location>
</feature>
<feature type="compositionally biased region" description="Basic and acidic residues" evidence="1">
    <location>
        <begin position="27"/>
        <end position="44"/>
    </location>
</feature>
<dbReference type="Proteomes" id="UP000501240">
    <property type="component" value="Chromosome"/>
</dbReference>
<organism evidence="3 4">
    <name type="scientific">Actinomadura verrucosospora</name>
    <dbReference type="NCBI Taxonomy" id="46165"/>
    <lineage>
        <taxon>Bacteria</taxon>
        <taxon>Bacillati</taxon>
        <taxon>Actinomycetota</taxon>
        <taxon>Actinomycetes</taxon>
        <taxon>Streptosporangiales</taxon>
        <taxon>Thermomonosporaceae</taxon>
        <taxon>Actinomadura</taxon>
    </lineage>
</organism>
<dbReference type="InterPro" id="IPR050471">
    <property type="entry name" value="AB_hydrolase"/>
</dbReference>
<evidence type="ECO:0000259" key="2">
    <source>
        <dbReference type="Pfam" id="PF00561"/>
    </source>
</evidence>
<name>A0A7D3VXP7_ACTVE</name>
<dbReference type="Pfam" id="PF00561">
    <property type="entry name" value="Abhydrolase_1"/>
    <property type="match status" value="1"/>
</dbReference>
<protein>
    <submittedName>
        <fullName evidence="3">Alpha/beta fold family hydrolase</fullName>
    </submittedName>
</protein>
<keyword evidence="4" id="KW-1185">Reference proteome</keyword>
<feature type="compositionally biased region" description="Basic and acidic residues" evidence="1">
    <location>
        <begin position="179"/>
        <end position="190"/>
    </location>
</feature>
<dbReference type="EMBL" id="CP053892">
    <property type="protein sequence ID" value="QKG21551.1"/>
    <property type="molecule type" value="Genomic_DNA"/>
</dbReference>
<evidence type="ECO:0000256" key="1">
    <source>
        <dbReference type="SAM" id="MobiDB-lite"/>
    </source>
</evidence>
<keyword evidence="3" id="KW-0378">Hydrolase</keyword>
<dbReference type="SUPFAM" id="SSF53474">
    <property type="entry name" value="alpha/beta-Hydrolases"/>
    <property type="match status" value="1"/>
</dbReference>
<feature type="region of interest" description="Disordered" evidence="1">
    <location>
        <begin position="179"/>
        <end position="201"/>
    </location>
</feature>
<dbReference type="RefSeq" id="WP_216858442.1">
    <property type="nucleotide sequence ID" value="NZ_CP053892.1"/>
</dbReference>
<dbReference type="PRINTS" id="PR00111">
    <property type="entry name" value="ABHYDROLASE"/>
</dbReference>